<dbReference type="eggNOG" id="ENOG5031E66">
    <property type="taxonomic scope" value="Bacteria"/>
</dbReference>
<keyword evidence="2" id="KW-1185">Reference proteome</keyword>
<organism evidence="1 2">
    <name type="scientific">Legionella shakespearei DSM 23087</name>
    <dbReference type="NCBI Taxonomy" id="1122169"/>
    <lineage>
        <taxon>Bacteria</taxon>
        <taxon>Pseudomonadati</taxon>
        <taxon>Pseudomonadota</taxon>
        <taxon>Gammaproteobacteria</taxon>
        <taxon>Legionellales</taxon>
        <taxon>Legionellaceae</taxon>
        <taxon>Legionella</taxon>
    </lineage>
</organism>
<evidence type="ECO:0000313" key="2">
    <source>
        <dbReference type="Proteomes" id="UP000054600"/>
    </source>
</evidence>
<proteinExistence type="predicted"/>
<dbReference type="RefSeq" id="WP_018577511.1">
    <property type="nucleotide sequence ID" value="NZ_KB892404.1"/>
</dbReference>
<sequence length="178" mass="20343">MKRYTAAVALILSGFIHDAFALPWFHTELIKQSISKPLPVQMDPVNFSGVWAGQCDNKPAVDLRIKHHNNTLDISYGFMEEHYVLGEVKSEVRMAANVSEHNNTTVRWSDDKTALIFINSTMFTNPEERLNVFFSKVTMSLESQRLIVSGHHYQTDSSLSGFNQETMLCDYQKIKDIK</sequence>
<dbReference type="OrthoDB" id="5643761at2"/>
<comment type="caution">
    <text evidence="1">The sequence shown here is derived from an EMBL/GenBank/DDBJ whole genome shotgun (WGS) entry which is preliminary data.</text>
</comment>
<name>A0A0W0YVE2_9GAMM</name>
<dbReference type="EMBL" id="LNYW01000043">
    <property type="protein sequence ID" value="KTD60844.1"/>
    <property type="molecule type" value="Genomic_DNA"/>
</dbReference>
<gene>
    <name evidence="1" type="ORF">Lsha_1561</name>
</gene>
<accession>A0A0W0YVE2</accession>
<reference evidence="1" key="1">
    <citation type="submission" date="2015-11" db="EMBL/GenBank/DDBJ databases">
        <title>Genomic analysis of 38 Legionella species identifies large and diverse effector repertoires.</title>
        <authorList>
            <person name="Burstein D."/>
            <person name="Amaro F."/>
            <person name="Zusman T."/>
            <person name="Lifshitz Z."/>
            <person name="Cohen O."/>
            <person name="Gilbert J.A."/>
            <person name="Pupko T."/>
            <person name="Shuman H.A."/>
            <person name="Segal G."/>
        </authorList>
    </citation>
    <scope>NUCLEOTIDE SEQUENCE [LARGE SCALE GENOMIC DNA]</scope>
    <source>
        <strain evidence="1">ATCC 49655</strain>
    </source>
</reference>
<evidence type="ECO:0000313" key="1">
    <source>
        <dbReference type="EMBL" id="KTD60844.1"/>
    </source>
</evidence>
<dbReference type="Proteomes" id="UP000054600">
    <property type="component" value="Unassembled WGS sequence"/>
</dbReference>
<protein>
    <submittedName>
        <fullName evidence="1">Uncharacterized protein</fullName>
    </submittedName>
</protein>
<dbReference type="AlphaFoldDB" id="A0A0W0YVE2"/>
<dbReference type="PATRIC" id="fig|1122169.6.peg.1799"/>